<dbReference type="InterPro" id="IPR000679">
    <property type="entry name" value="Znf_GATA"/>
</dbReference>
<keyword evidence="5" id="KW-0238">DNA-binding</keyword>
<keyword evidence="3" id="KW-0862">Zinc</keyword>
<dbReference type="CDD" id="cd00202">
    <property type="entry name" value="ZnF_GATA"/>
    <property type="match status" value="1"/>
</dbReference>
<dbReference type="InterPro" id="IPR013088">
    <property type="entry name" value="Znf_NHR/GATA"/>
</dbReference>
<dbReference type="GO" id="GO:0008270">
    <property type="term" value="F:zinc ion binding"/>
    <property type="evidence" value="ECO:0007669"/>
    <property type="project" value="UniProtKB-KW"/>
</dbReference>
<protein>
    <recommendedName>
        <fullName evidence="9">GATA-type domain-containing protein</fullName>
    </recommendedName>
</protein>
<evidence type="ECO:0000313" key="10">
    <source>
        <dbReference type="EMBL" id="KAK7302418.1"/>
    </source>
</evidence>
<keyword evidence="6" id="KW-0804">Transcription</keyword>
<feature type="domain" description="GATA-type" evidence="9">
    <location>
        <begin position="110"/>
        <end position="136"/>
    </location>
</feature>
<dbReference type="Gene3D" id="3.30.50.10">
    <property type="entry name" value="Erythroid Transcription Factor GATA-1, subunit A"/>
    <property type="match status" value="1"/>
</dbReference>
<evidence type="ECO:0000259" key="9">
    <source>
        <dbReference type="PROSITE" id="PS50114"/>
    </source>
</evidence>
<dbReference type="EMBL" id="JAYKXN010000003">
    <property type="protein sequence ID" value="KAK7302418.1"/>
    <property type="molecule type" value="Genomic_DNA"/>
</dbReference>
<evidence type="ECO:0000256" key="3">
    <source>
        <dbReference type="ARBA" id="ARBA00022833"/>
    </source>
</evidence>
<dbReference type="PROSITE" id="PS50114">
    <property type="entry name" value="GATA_ZN_FINGER_2"/>
    <property type="match status" value="1"/>
</dbReference>
<dbReference type="GO" id="GO:0043565">
    <property type="term" value="F:sequence-specific DNA binding"/>
    <property type="evidence" value="ECO:0007669"/>
    <property type="project" value="InterPro"/>
</dbReference>
<evidence type="ECO:0000256" key="5">
    <source>
        <dbReference type="ARBA" id="ARBA00023125"/>
    </source>
</evidence>
<dbReference type="SUPFAM" id="SSF57716">
    <property type="entry name" value="Glucocorticoid receptor-like (DNA-binding domain)"/>
    <property type="match status" value="1"/>
</dbReference>
<gene>
    <name evidence="10" type="ORF">RJT34_13308</name>
</gene>
<comment type="caution">
    <text evidence="10">The sequence shown here is derived from an EMBL/GenBank/DDBJ whole genome shotgun (WGS) entry which is preliminary data.</text>
</comment>
<keyword evidence="2 7" id="KW-0863">Zinc-finger</keyword>
<feature type="compositionally biased region" description="Acidic residues" evidence="8">
    <location>
        <begin position="155"/>
        <end position="173"/>
    </location>
</feature>
<evidence type="ECO:0000256" key="4">
    <source>
        <dbReference type="ARBA" id="ARBA00023015"/>
    </source>
</evidence>
<dbReference type="PANTHER" id="PTHR47255">
    <property type="entry name" value="GATA TRANSCRIPTION FACTOR 22-RELATED"/>
    <property type="match status" value="1"/>
</dbReference>
<reference evidence="10 11" key="1">
    <citation type="submission" date="2024-01" db="EMBL/GenBank/DDBJ databases">
        <title>The genomes of 5 underutilized Papilionoideae crops provide insights into root nodulation and disease resistance.</title>
        <authorList>
            <person name="Yuan L."/>
        </authorList>
    </citation>
    <scope>NUCLEOTIDE SEQUENCE [LARGE SCALE GENOMIC DNA]</scope>
    <source>
        <strain evidence="10">LY-2023</strain>
        <tissue evidence="10">Leaf</tissue>
    </source>
</reference>
<keyword evidence="1" id="KW-0479">Metal-binding</keyword>
<evidence type="ECO:0000256" key="8">
    <source>
        <dbReference type="SAM" id="MobiDB-lite"/>
    </source>
</evidence>
<evidence type="ECO:0000256" key="6">
    <source>
        <dbReference type="ARBA" id="ARBA00023163"/>
    </source>
</evidence>
<keyword evidence="4" id="KW-0805">Transcription regulation</keyword>
<dbReference type="Pfam" id="PF00320">
    <property type="entry name" value="GATA"/>
    <property type="match status" value="1"/>
</dbReference>
<dbReference type="InterPro" id="IPR052138">
    <property type="entry name" value="GATA_ZnFinger_Domain"/>
</dbReference>
<dbReference type="GO" id="GO:0006355">
    <property type="term" value="P:regulation of DNA-templated transcription"/>
    <property type="evidence" value="ECO:0007669"/>
    <property type="project" value="InterPro"/>
</dbReference>
<organism evidence="10 11">
    <name type="scientific">Clitoria ternatea</name>
    <name type="common">Butterfly pea</name>
    <dbReference type="NCBI Taxonomy" id="43366"/>
    <lineage>
        <taxon>Eukaryota</taxon>
        <taxon>Viridiplantae</taxon>
        <taxon>Streptophyta</taxon>
        <taxon>Embryophyta</taxon>
        <taxon>Tracheophyta</taxon>
        <taxon>Spermatophyta</taxon>
        <taxon>Magnoliopsida</taxon>
        <taxon>eudicotyledons</taxon>
        <taxon>Gunneridae</taxon>
        <taxon>Pentapetalae</taxon>
        <taxon>rosids</taxon>
        <taxon>fabids</taxon>
        <taxon>Fabales</taxon>
        <taxon>Fabaceae</taxon>
        <taxon>Papilionoideae</taxon>
        <taxon>50 kb inversion clade</taxon>
        <taxon>NPAAA clade</taxon>
        <taxon>indigoferoid/millettioid clade</taxon>
        <taxon>Phaseoleae</taxon>
        <taxon>Clitoria</taxon>
    </lineage>
</organism>
<evidence type="ECO:0000256" key="1">
    <source>
        <dbReference type="ARBA" id="ARBA00022723"/>
    </source>
</evidence>
<name>A0AAN9PLL1_CLITE</name>
<evidence type="ECO:0000256" key="7">
    <source>
        <dbReference type="PROSITE-ProRule" id="PRU00094"/>
    </source>
</evidence>
<sequence>MEEGNSNIHDFDLNIPYVQESQDFNAQNHIHIPTQDVNIVETAANIVQVEKSSATESIAENSEVEASTVEATYIASASFASAKAQRRRRRRRSRRRWEADPDRFCTNYFCKTKTTPLWRKGPLGPKTLCNACGLQYIKIVSLKGSGSSAAAPLMEEAEDEAEASTAHDDDDDGVSASVPAETMELMDGSK</sequence>
<evidence type="ECO:0000256" key="2">
    <source>
        <dbReference type="ARBA" id="ARBA00022771"/>
    </source>
</evidence>
<dbReference type="PANTHER" id="PTHR47255:SF4">
    <property type="entry name" value="GATA ZINC FINGER DOMAIN-CONTAINING PROTEIN 12"/>
    <property type="match status" value="1"/>
</dbReference>
<feature type="region of interest" description="Disordered" evidence="8">
    <location>
        <begin position="148"/>
        <end position="190"/>
    </location>
</feature>
<evidence type="ECO:0000313" key="11">
    <source>
        <dbReference type="Proteomes" id="UP001359559"/>
    </source>
</evidence>
<proteinExistence type="predicted"/>
<dbReference type="Proteomes" id="UP001359559">
    <property type="component" value="Unassembled WGS sequence"/>
</dbReference>
<dbReference type="AlphaFoldDB" id="A0AAN9PLL1"/>
<dbReference type="SMART" id="SM00401">
    <property type="entry name" value="ZnF_GATA"/>
    <property type="match status" value="1"/>
</dbReference>
<keyword evidence="11" id="KW-1185">Reference proteome</keyword>
<accession>A0AAN9PLL1</accession>